<feature type="transmembrane region" description="Helical" evidence="2">
    <location>
        <begin position="6"/>
        <end position="26"/>
    </location>
</feature>
<feature type="compositionally biased region" description="Pro residues" evidence="1">
    <location>
        <begin position="385"/>
        <end position="397"/>
    </location>
</feature>
<reference evidence="4" key="1">
    <citation type="submission" date="2025-08" db="UniProtKB">
        <authorList>
            <consortium name="RefSeq"/>
        </authorList>
    </citation>
    <scope>IDENTIFICATION</scope>
    <source>
        <tissue evidence="4">Young leaves</tissue>
    </source>
</reference>
<feature type="compositionally biased region" description="Pro residues" evidence="1">
    <location>
        <begin position="408"/>
        <end position="420"/>
    </location>
</feature>
<dbReference type="KEGG" id="cmos:111455950"/>
<gene>
    <name evidence="4" type="primary">LOC111455950</name>
</gene>
<feature type="region of interest" description="Disordered" evidence="1">
    <location>
        <begin position="447"/>
        <end position="468"/>
    </location>
</feature>
<dbReference type="AlphaFoldDB" id="A0A6J1GPH0"/>
<dbReference type="GeneID" id="111455950"/>
<evidence type="ECO:0000313" key="4">
    <source>
        <dbReference type="RefSeq" id="XP_022953380.1"/>
    </source>
</evidence>
<protein>
    <submittedName>
        <fullName evidence="4">Formin-2-like</fullName>
    </submittedName>
</protein>
<accession>A0A6J1GPH0</accession>
<organism evidence="3 4">
    <name type="scientific">Cucurbita moschata</name>
    <name type="common">Winter crookneck squash</name>
    <name type="synonym">Cucurbita pepo var. moschata</name>
    <dbReference type="NCBI Taxonomy" id="3662"/>
    <lineage>
        <taxon>Eukaryota</taxon>
        <taxon>Viridiplantae</taxon>
        <taxon>Streptophyta</taxon>
        <taxon>Embryophyta</taxon>
        <taxon>Tracheophyta</taxon>
        <taxon>Spermatophyta</taxon>
        <taxon>Magnoliopsida</taxon>
        <taxon>eudicotyledons</taxon>
        <taxon>Gunneridae</taxon>
        <taxon>Pentapetalae</taxon>
        <taxon>rosids</taxon>
        <taxon>fabids</taxon>
        <taxon>Cucurbitales</taxon>
        <taxon>Cucurbitaceae</taxon>
        <taxon>Cucurbiteae</taxon>
        <taxon>Cucurbita</taxon>
    </lineage>
</organism>
<dbReference type="PANTHER" id="PTHR46995:SF6">
    <property type="entry name" value="POLLEN OLE E 1 ALLERGEN AND EXTENSIN FAMILY PROTEIN"/>
    <property type="match status" value="1"/>
</dbReference>
<evidence type="ECO:0000256" key="1">
    <source>
        <dbReference type="SAM" id="MobiDB-lite"/>
    </source>
</evidence>
<dbReference type="PANTHER" id="PTHR46995">
    <property type="entry name" value="OS09G0508200 PROTEIN"/>
    <property type="match status" value="1"/>
</dbReference>
<sequence length="468" mass="51672">MSLFVVNTIIIFSFLITVGLTPRTHGHVICKQYIANKRFKILRTYPLMLNLLPPSVFLMDPTISLLLFLLSFFANLFGLTAETPASVARISVVGAVYCDTCLSNSISKHSYFLPGVDVHLQCKFRAVAPKMAEQMSFSVNRTTDKYGVYRLEIPSVDGSNCVDGMTMQSFCQATLIGTSSEVCNVPGLRTASEEISIKSKQDNLCIFSLNALSYRPVKKNASLCGDQKEKTPDPLTSSKFFLPFFPPYSFPFPFPPLPPFPSFPLPPLPPLPPVPYFPLPSCPNPPSLPFPFPPLPPFFPSPSSPPPPSAPPPPPPFSLSDPRTWIPYVSPFSPPPPLSSSSPPSPPPFSLSDPRTWIPYVSPPPPLPSPPPPFSLSDPRTWIPHVPPFSPPPPPAFDPRDPRTWIPHIPPFATPPPPAFDPRDPRTWIPHIPPFFSPPPPAFDLRDPRTWIPHFPPSPPQGLQNQKP</sequence>
<name>A0A6J1GPH0_CUCMO</name>
<feature type="transmembrane region" description="Helical" evidence="2">
    <location>
        <begin position="47"/>
        <end position="74"/>
    </location>
</feature>
<keyword evidence="2" id="KW-0812">Transmembrane</keyword>
<keyword evidence="2" id="KW-1133">Transmembrane helix</keyword>
<evidence type="ECO:0000256" key="2">
    <source>
        <dbReference type="SAM" id="Phobius"/>
    </source>
</evidence>
<keyword evidence="2" id="KW-0472">Membrane</keyword>
<evidence type="ECO:0000313" key="3">
    <source>
        <dbReference type="Proteomes" id="UP000504609"/>
    </source>
</evidence>
<proteinExistence type="predicted"/>
<dbReference type="Proteomes" id="UP000504609">
    <property type="component" value="Unplaced"/>
</dbReference>
<keyword evidence="3" id="KW-1185">Reference proteome</keyword>
<dbReference type="RefSeq" id="XP_022953380.1">
    <property type="nucleotide sequence ID" value="XM_023097612.1"/>
</dbReference>
<feature type="region of interest" description="Disordered" evidence="1">
    <location>
        <begin position="385"/>
        <end position="424"/>
    </location>
</feature>
<dbReference type="Pfam" id="PF01190">
    <property type="entry name" value="Pollen_Ole_e_1"/>
    <property type="match status" value="1"/>
</dbReference>